<keyword evidence="20" id="KW-1185">Reference proteome</keyword>
<sequence length="186" mass="21679">MPPRIILLFSGKRKSGKDYLTDNLKKLLSDRSEVIKISQPIKSHWAKEKNLNLNELLSDGEYKELYRIEMIKWSDEMRDQDYGCFCRVACQNAADKPIWIVSDIRRKTDILWFKENYGDLIRSIRISADLETRKKRGFQFTSGVDDVTSECDLDDYTDWDLVINNGKGRQQLEEQLGSILGLLSHL</sequence>
<keyword evidence="7" id="KW-0808">Transferase</keyword>
<evidence type="ECO:0000256" key="9">
    <source>
        <dbReference type="ARBA" id="ARBA00022777"/>
    </source>
</evidence>
<evidence type="ECO:0000256" key="8">
    <source>
        <dbReference type="ARBA" id="ARBA00022741"/>
    </source>
</evidence>
<feature type="binding site" evidence="18">
    <location>
        <position position="165"/>
    </location>
    <ligand>
        <name>substrate</name>
    </ligand>
</feature>
<proteinExistence type="predicted"/>
<dbReference type="GO" id="GO:0004631">
    <property type="term" value="F:phosphomevalonate kinase activity"/>
    <property type="evidence" value="ECO:0007669"/>
    <property type="project" value="UniProtKB-EC"/>
</dbReference>
<dbReference type="PANTHER" id="PTHR13101:SF1">
    <property type="entry name" value="PHOSPHOMEVALONATE KINASE"/>
    <property type="match status" value="1"/>
</dbReference>
<dbReference type="PANTHER" id="PTHR13101">
    <property type="entry name" value="PHOSPHOMEVALONATE KINASE"/>
    <property type="match status" value="1"/>
</dbReference>
<keyword evidence="14" id="KW-0443">Lipid metabolism</keyword>
<dbReference type="Pfam" id="PF04275">
    <property type="entry name" value="P-mevalo_kinase"/>
    <property type="match status" value="1"/>
</dbReference>
<evidence type="ECO:0000256" key="1">
    <source>
        <dbReference type="ARBA" id="ARBA00004514"/>
    </source>
</evidence>
<evidence type="ECO:0000256" key="18">
    <source>
        <dbReference type="PIRSR" id="PIRSR036639-1"/>
    </source>
</evidence>
<keyword evidence="13" id="KW-0756">Sterol biosynthesis</keyword>
<feature type="binding site" evidence="18">
    <location>
        <begin position="12"/>
        <end position="18"/>
    </location>
    <ligand>
        <name>ATP</name>
        <dbReference type="ChEBI" id="CHEBI:30616"/>
    </ligand>
</feature>
<dbReference type="NCBIfam" id="TIGR01223">
    <property type="entry name" value="Pmev_kin_anim"/>
    <property type="match status" value="1"/>
</dbReference>
<evidence type="ECO:0000256" key="15">
    <source>
        <dbReference type="ARBA" id="ARBA00023166"/>
    </source>
</evidence>
<dbReference type="Proteomes" id="UP000653454">
    <property type="component" value="Unassembled WGS sequence"/>
</dbReference>
<dbReference type="InterPro" id="IPR005919">
    <property type="entry name" value="Pmev_kin_anim"/>
</dbReference>
<keyword evidence="6" id="KW-0153">Cholesterol metabolism</keyword>
<name>A0A8S4EMB3_PLUXY</name>
<dbReference type="GO" id="GO:0019287">
    <property type="term" value="P:isopentenyl diphosphate biosynthetic process, mevalonate pathway"/>
    <property type="evidence" value="ECO:0007669"/>
    <property type="project" value="TreeGrafter"/>
</dbReference>
<evidence type="ECO:0000256" key="10">
    <source>
        <dbReference type="ARBA" id="ARBA00022778"/>
    </source>
</evidence>
<dbReference type="GO" id="GO:0006695">
    <property type="term" value="P:cholesterol biosynthetic process"/>
    <property type="evidence" value="ECO:0007669"/>
    <property type="project" value="UniProtKB-KW"/>
</dbReference>
<dbReference type="SUPFAM" id="SSF52540">
    <property type="entry name" value="P-loop containing nucleoside triphosphate hydrolases"/>
    <property type="match status" value="1"/>
</dbReference>
<evidence type="ECO:0000256" key="7">
    <source>
        <dbReference type="ARBA" id="ARBA00022679"/>
    </source>
</evidence>
<reference evidence="19" key="1">
    <citation type="submission" date="2020-11" db="EMBL/GenBank/DDBJ databases">
        <authorList>
            <person name="Whiteford S."/>
        </authorList>
    </citation>
    <scope>NUCLEOTIDE SEQUENCE</scope>
</reference>
<dbReference type="PIRSF" id="PIRSF036639">
    <property type="entry name" value="PMK_anim"/>
    <property type="match status" value="1"/>
</dbReference>
<evidence type="ECO:0000256" key="12">
    <source>
        <dbReference type="ARBA" id="ARBA00022955"/>
    </source>
</evidence>
<evidence type="ECO:0000256" key="3">
    <source>
        <dbReference type="ARBA" id="ARBA00012958"/>
    </source>
</evidence>
<evidence type="ECO:0000256" key="2">
    <source>
        <dbReference type="ARBA" id="ARBA00005017"/>
    </source>
</evidence>
<organism evidence="19 20">
    <name type="scientific">Plutella xylostella</name>
    <name type="common">Diamondback moth</name>
    <name type="synonym">Plutella maculipennis</name>
    <dbReference type="NCBI Taxonomy" id="51655"/>
    <lineage>
        <taxon>Eukaryota</taxon>
        <taxon>Metazoa</taxon>
        <taxon>Ecdysozoa</taxon>
        <taxon>Arthropoda</taxon>
        <taxon>Hexapoda</taxon>
        <taxon>Insecta</taxon>
        <taxon>Pterygota</taxon>
        <taxon>Neoptera</taxon>
        <taxon>Endopterygota</taxon>
        <taxon>Lepidoptera</taxon>
        <taxon>Glossata</taxon>
        <taxon>Ditrysia</taxon>
        <taxon>Yponomeutoidea</taxon>
        <taxon>Plutellidae</taxon>
        <taxon>Plutella</taxon>
    </lineage>
</organism>
<keyword evidence="15" id="KW-1207">Sterol metabolism</keyword>
<gene>
    <name evidence="19" type="ORF">PLXY2_LOCUS6220</name>
</gene>
<comment type="pathway">
    <text evidence="2">Isoprenoid biosynthesis; isopentenyl diphosphate biosynthesis via mevalonate pathway; isopentenyl diphosphate from (R)-mevalonate: step 2/3.</text>
</comment>
<comment type="subcellular location">
    <subcellularLocation>
        <location evidence="1">Cytoplasm</location>
        <location evidence="1">Cytosol</location>
    </subcellularLocation>
</comment>
<keyword evidence="12" id="KW-0752">Steroid biosynthesis</keyword>
<keyword evidence="16" id="KW-0753">Steroid metabolism</keyword>
<keyword evidence="9" id="KW-0418">Kinase</keyword>
<dbReference type="InterPro" id="IPR027417">
    <property type="entry name" value="P-loop_NTPase"/>
</dbReference>
<keyword evidence="11 18" id="KW-0067">ATP-binding</keyword>
<dbReference type="FunFam" id="3.40.50.300:FF:001026">
    <property type="entry name" value="Phosphomevalonate kinase"/>
    <property type="match status" value="1"/>
</dbReference>
<dbReference type="EC" id="2.7.4.2" evidence="3"/>
<evidence type="ECO:0000313" key="20">
    <source>
        <dbReference type="Proteomes" id="UP000653454"/>
    </source>
</evidence>
<evidence type="ECO:0000256" key="13">
    <source>
        <dbReference type="ARBA" id="ARBA00023011"/>
    </source>
</evidence>
<dbReference type="AlphaFoldDB" id="A0A8S4EMB3"/>
<dbReference type="Gene3D" id="3.40.50.300">
    <property type="entry name" value="P-loop containing nucleotide triphosphate hydrolases"/>
    <property type="match status" value="1"/>
</dbReference>
<evidence type="ECO:0000256" key="6">
    <source>
        <dbReference type="ARBA" id="ARBA00022548"/>
    </source>
</evidence>
<keyword evidence="10" id="KW-0152">Cholesterol biosynthesis</keyword>
<protein>
    <recommendedName>
        <fullName evidence="17">Phosphomevalonate kinase</fullName>
        <ecNumber evidence="3">2.7.4.2</ecNumber>
    </recommendedName>
</protein>
<evidence type="ECO:0000256" key="11">
    <source>
        <dbReference type="ARBA" id="ARBA00022840"/>
    </source>
</evidence>
<feature type="binding site" evidence="18">
    <location>
        <position position="175"/>
    </location>
    <ligand>
        <name>ATP</name>
        <dbReference type="ChEBI" id="CHEBI:30616"/>
    </ligand>
</feature>
<evidence type="ECO:0000256" key="14">
    <source>
        <dbReference type="ARBA" id="ARBA00023098"/>
    </source>
</evidence>
<accession>A0A8S4EMB3</accession>
<dbReference type="GO" id="GO:0005524">
    <property type="term" value="F:ATP binding"/>
    <property type="evidence" value="ECO:0007669"/>
    <property type="project" value="UniProtKB-KW"/>
</dbReference>
<feature type="binding site" evidence="18">
    <location>
        <position position="136"/>
    </location>
    <ligand>
        <name>ATP</name>
        <dbReference type="ChEBI" id="CHEBI:30616"/>
    </ligand>
</feature>
<keyword evidence="5" id="KW-0444">Lipid biosynthesis</keyword>
<evidence type="ECO:0000256" key="17">
    <source>
        <dbReference type="ARBA" id="ARBA00034549"/>
    </source>
</evidence>
<keyword evidence="4" id="KW-0963">Cytoplasm</keyword>
<dbReference type="GO" id="GO:0005829">
    <property type="term" value="C:cytosol"/>
    <property type="evidence" value="ECO:0007669"/>
    <property type="project" value="UniProtKB-SubCell"/>
</dbReference>
<keyword evidence="8 18" id="KW-0547">Nucleotide-binding</keyword>
<evidence type="ECO:0000256" key="5">
    <source>
        <dbReference type="ARBA" id="ARBA00022516"/>
    </source>
</evidence>
<evidence type="ECO:0000313" key="19">
    <source>
        <dbReference type="EMBL" id="CAG9116854.1"/>
    </source>
</evidence>
<evidence type="ECO:0000256" key="16">
    <source>
        <dbReference type="ARBA" id="ARBA00023221"/>
    </source>
</evidence>
<comment type="caution">
    <text evidence="19">The sequence shown here is derived from an EMBL/GenBank/DDBJ whole genome shotgun (WGS) entry which is preliminary data.</text>
</comment>
<dbReference type="EMBL" id="CAJHNJ030000019">
    <property type="protein sequence ID" value="CAG9116854.1"/>
    <property type="molecule type" value="Genomic_DNA"/>
</dbReference>
<evidence type="ECO:0000256" key="4">
    <source>
        <dbReference type="ARBA" id="ARBA00022490"/>
    </source>
</evidence>